<sequence>MPPWCSSEYPIQYIVGCKATQGSETTEWAGSVTLLGLLPLWRATLPPDTVLAVRPPTPGDCWPFRFVNKSTEL</sequence>
<protein>
    <submittedName>
        <fullName evidence="1">(African queen) hypothetical protein</fullName>
    </submittedName>
</protein>
<dbReference type="AlphaFoldDB" id="A0A8J2W741"/>
<comment type="caution">
    <text evidence="1">The sequence shown here is derived from an EMBL/GenBank/DDBJ whole genome shotgun (WGS) entry which is preliminary data.</text>
</comment>
<dbReference type="OrthoDB" id="342281at2759"/>
<reference evidence="1" key="1">
    <citation type="submission" date="2021-09" db="EMBL/GenBank/DDBJ databases">
        <authorList>
            <person name="Martin H S."/>
        </authorList>
    </citation>
    <scope>NUCLEOTIDE SEQUENCE</scope>
</reference>
<gene>
    <name evidence="1" type="ORF">DCHRY22_LOCUS15005</name>
</gene>
<accession>A0A8J2W741</accession>
<keyword evidence="2" id="KW-1185">Reference proteome</keyword>
<evidence type="ECO:0000313" key="1">
    <source>
        <dbReference type="EMBL" id="CAG9584410.1"/>
    </source>
</evidence>
<evidence type="ECO:0000313" key="2">
    <source>
        <dbReference type="Proteomes" id="UP000789524"/>
    </source>
</evidence>
<proteinExistence type="predicted"/>
<organism evidence="1 2">
    <name type="scientific">Danaus chrysippus</name>
    <name type="common">African queen</name>
    <dbReference type="NCBI Taxonomy" id="151541"/>
    <lineage>
        <taxon>Eukaryota</taxon>
        <taxon>Metazoa</taxon>
        <taxon>Ecdysozoa</taxon>
        <taxon>Arthropoda</taxon>
        <taxon>Hexapoda</taxon>
        <taxon>Insecta</taxon>
        <taxon>Pterygota</taxon>
        <taxon>Neoptera</taxon>
        <taxon>Endopterygota</taxon>
        <taxon>Lepidoptera</taxon>
        <taxon>Glossata</taxon>
        <taxon>Ditrysia</taxon>
        <taxon>Papilionoidea</taxon>
        <taxon>Nymphalidae</taxon>
        <taxon>Danainae</taxon>
        <taxon>Danaini</taxon>
        <taxon>Danaina</taxon>
        <taxon>Danaus</taxon>
        <taxon>Anosia</taxon>
    </lineage>
</organism>
<name>A0A8J2W741_9NEOP</name>
<dbReference type="EMBL" id="CAKASE010000082">
    <property type="protein sequence ID" value="CAG9584410.1"/>
    <property type="molecule type" value="Genomic_DNA"/>
</dbReference>
<dbReference type="Proteomes" id="UP000789524">
    <property type="component" value="Unassembled WGS sequence"/>
</dbReference>